<feature type="region of interest" description="Disordered" evidence="1">
    <location>
        <begin position="24"/>
        <end position="56"/>
    </location>
</feature>
<gene>
    <name evidence="2" type="ORF">PR048_000352</name>
</gene>
<reference evidence="2 3" key="1">
    <citation type="submission" date="2023-02" db="EMBL/GenBank/DDBJ databases">
        <title>LHISI_Scaffold_Assembly.</title>
        <authorList>
            <person name="Stuart O.P."/>
            <person name="Cleave R."/>
            <person name="Magrath M.J.L."/>
            <person name="Mikheyev A.S."/>
        </authorList>
    </citation>
    <scope>NUCLEOTIDE SEQUENCE [LARGE SCALE GENOMIC DNA]</scope>
    <source>
        <strain evidence="2">Daus_M_001</strain>
        <tissue evidence="2">Leg muscle</tissue>
    </source>
</reference>
<feature type="region of interest" description="Disordered" evidence="1">
    <location>
        <begin position="446"/>
        <end position="465"/>
    </location>
</feature>
<comment type="caution">
    <text evidence="2">The sequence shown here is derived from an EMBL/GenBank/DDBJ whole genome shotgun (WGS) entry which is preliminary data.</text>
</comment>
<accession>A0ABQ9IFJ2</accession>
<keyword evidence="3" id="KW-1185">Reference proteome</keyword>
<dbReference type="Proteomes" id="UP001159363">
    <property type="component" value="Chromosome 1"/>
</dbReference>
<sequence length="1457" mass="160441">MHVWVSEVSEDIWAALNSEVLRADEGDRSEHGASPENARRPMLSSGTNLTQPGIEPGSNNCSHHYFEGSYLMLEAIRNESGTLRNGVTTMMCKVHFHRRMNKANRPAVMSMLHLVEEYTMCIQADLDRGFQKCSVYRQRPIPFRRRLGSTTYCVSVNAVGLGGSLAEDGRGTYLHLVGGQVVDVVAVDGHLLQVVGLLRELARLRLVFQAGARVTEGWSHACAHHQRRQSQACRLSPRHTATRNTTLHYNLLFTSVARVASKVSWCLLTPSHSRHTQQEPARRSRTKCHVAQRSMSGALLMAVIVFQAQLAICFLSRSGRDIFAFVLLDSSPLSPATFPEITSTRMSRNTSADGAEGTRVYVSGKSVLQPRLSSRSAATAVITFGNKISFRGFTSVKRKKAAHGKATAVVRDEELKLTLHSPRECGRCWLGLTRVCDFPLDIEPGQTRGQTDTRVPELSHSPGQQPQTPAHFFFFCEIIICANMGISRHDGNTARFARRSDETLGVLVSVARIAPSLLDLGRGVTTGWISYSCERTNGAVEYVRDLRQCVRAGFFFSTCFPEIRFRRVIRPNVGCPTSVRTSTPSVTIVPVKGSTPDRGGGSKGISLFPPEVPLLQIAVTTTHIFLCGTHAVLWRFLHGTQRECVRRWQHVVAARRENSPLAPYPLPPPRVHNFFRDVAPGGKQRLQYARSSGVPPASSNVTRFGVRLHHGKKFSSLAIDGAALRRRTAETSAPPHRSLPELVAAAPVRGGSRYLLNSSYLPTTQYLLENGRRGEPRFRMEATAWDNGVPPGHSTVEASPPPAMPQPAWHLSLFPCSCQARRRRYNTDEVSRIRENACSIPRPANLVSSRVLTREELNNDGGMFCIVSLFAFLPSMVIQTGGENIRGYQTIRHPPRRTRFHSRLGLPDFRTWESCRTMPLVAGLPSLWDAVGSGLKSRNFRRCWEVTVNGLEELLKETRVRQLVQRSRRGALSGVFSAQHDRKSRPPLFRLPLTHKREAGRSHLGRPALTHIRSSSPPRRFLPGSTWLLLSQRMLHSTLGGGWTNRGNLAASAPTSQTRLFGFDSQLGVGGGAHTRIFACGYLDGRCRWSMSFLGKLFSRLIHSVTTLSYLASNYISFFKDSGHLGIPPLKAFDNRGGESRNEDASALNLLYNRWPTWRSGVGGGAVLLSVAGCVLTGASLATHRASSRLAIGPRVAFHYLLFRFGGAAVAERLDCSPPNMANLGFEPRPGRSRIFASGCRAGGCRCSAGFPRGSPVSPRLCIPAPLHSRLVSPSTALKISLARGAQISQLSSPILELFLVCRYLTGTPFYIAHTVSAVVCGCLHSRCWPIHKLIGCGSITHPGIKPGTSLSGCNYIATLATMGIVSFVNEFPFVDGCERLWHGHGLTGYCLLRKIPHWLDCRQANHSRSWCQGQVRAGNTVDNAVADGVRTKRWARDGPTSALVIGHGESTCCFQR</sequence>
<name>A0ABQ9IFJ2_9NEOP</name>
<proteinExistence type="predicted"/>
<evidence type="ECO:0000313" key="3">
    <source>
        <dbReference type="Proteomes" id="UP001159363"/>
    </source>
</evidence>
<evidence type="ECO:0000313" key="2">
    <source>
        <dbReference type="EMBL" id="KAJ8895029.1"/>
    </source>
</evidence>
<feature type="compositionally biased region" description="Polar residues" evidence="1">
    <location>
        <begin position="44"/>
        <end position="56"/>
    </location>
</feature>
<dbReference type="EMBL" id="JARBHB010000001">
    <property type="protein sequence ID" value="KAJ8895029.1"/>
    <property type="molecule type" value="Genomic_DNA"/>
</dbReference>
<evidence type="ECO:0000256" key="1">
    <source>
        <dbReference type="SAM" id="MobiDB-lite"/>
    </source>
</evidence>
<organism evidence="2 3">
    <name type="scientific">Dryococelus australis</name>
    <dbReference type="NCBI Taxonomy" id="614101"/>
    <lineage>
        <taxon>Eukaryota</taxon>
        <taxon>Metazoa</taxon>
        <taxon>Ecdysozoa</taxon>
        <taxon>Arthropoda</taxon>
        <taxon>Hexapoda</taxon>
        <taxon>Insecta</taxon>
        <taxon>Pterygota</taxon>
        <taxon>Neoptera</taxon>
        <taxon>Polyneoptera</taxon>
        <taxon>Phasmatodea</taxon>
        <taxon>Verophasmatodea</taxon>
        <taxon>Anareolatae</taxon>
        <taxon>Phasmatidae</taxon>
        <taxon>Eurycanthinae</taxon>
        <taxon>Dryococelus</taxon>
    </lineage>
</organism>
<protein>
    <submittedName>
        <fullName evidence="2">Uncharacterized protein</fullName>
    </submittedName>
</protein>
<feature type="compositionally biased region" description="Basic and acidic residues" evidence="1">
    <location>
        <begin position="24"/>
        <end position="39"/>
    </location>
</feature>